<comment type="caution">
    <text evidence="1">The sequence shown here is derived from an EMBL/GenBank/DDBJ whole genome shotgun (WGS) entry which is preliminary data.</text>
</comment>
<dbReference type="EMBL" id="JAPVEB010000003">
    <property type="protein sequence ID" value="KAJ5271017.1"/>
    <property type="molecule type" value="Genomic_DNA"/>
</dbReference>
<evidence type="ECO:0000313" key="1">
    <source>
        <dbReference type="EMBL" id="KAJ5271017.1"/>
    </source>
</evidence>
<evidence type="ECO:0000313" key="2">
    <source>
        <dbReference type="Proteomes" id="UP001220256"/>
    </source>
</evidence>
<name>A0ABQ8WML7_PENCH</name>
<evidence type="ECO:0008006" key="3">
    <source>
        <dbReference type="Google" id="ProtNLM"/>
    </source>
</evidence>
<keyword evidence="2" id="KW-1185">Reference proteome</keyword>
<organism evidence="1 2">
    <name type="scientific">Penicillium chrysogenum</name>
    <name type="common">Penicillium notatum</name>
    <dbReference type="NCBI Taxonomy" id="5076"/>
    <lineage>
        <taxon>Eukaryota</taxon>
        <taxon>Fungi</taxon>
        <taxon>Dikarya</taxon>
        <taxon>Ascomycota</taxon>
        <taxon>Pezizomycotina</taxon>
        <taxon>Eurotiomycetes</taxon>
        <taxon>Eurotiomycetidae</taxon>
        <taxon>Eurotiales</taxon>
        <taxon>Aspergillaceae</taxon>
        <taxon>Penicillium</taxon>
        <taxon>Penicillium chrysogenum species complex</taxon>
    </lineage>
</organism>
<reference evidence="1 2" key="1">
    <citation type="journal article" date="2023" name="IMA Fungus">
        <title>Comparative genomic study of the Penicillium genus elucidates a diverse pangenome and 15 lateral gene transfer events.</title>
        <authorList>
            <person name="Petersen C."/>
            <person name="Sorensen T."/>
            <person name="Nielsen M.R."/>
            <person name="Sondergaard T.E."/>
            <person name="Sorensen J.L."/>
            <person name="Fitzpatrick D.A."/>
            <person name="Frisvad J.C."/>
            <person name="Nielsen K.L."/>
        </authorList>
    </citation>
    <scope>NUCLEOTIDE SEQUENCE [LARGE SCALE GENOMIC DNA]</scope>
    <source>
        <strain evidence="1 2">IBT 3361</strain>
    </source>
</reference>
<dbReference type="SUPFAM" id="SSF81383">
    <property type="entry name" value="F-box domain"/>
    <property type="match status" value="1"/>
</dbReference>
<sequence length="389" mass="44695">MEILRHFAKGFSCAGGRDRISNLEPHRLTSHLEVSRPNTFSDLAAELLLSITDFLPPEDICCLSLCDRRLCTALGGRRKREKLAIASRLSVLNRLEQDNPEYFTCYSCYALHRHDRASESFRLSGPIYQQMPQSKLCYAQTNGWRCDPELRMCIYSENSYTNTYNKFCFLHLQLAMKQYHYGPRYGISVSALSFTEVKIHVTSTALRSLEAQICVERRSPVLCLRIQDIMSGKDLRADGLLSDKKEESLHEFIKFVRIYGTIAYRERRTLSLLRGSCNKCNTEYQLEMREFGKSNIALMMMRWINLGTGRHPGDPRWKVHSLGSQHAPLTLGSDHIPSSPRSLFEASYTASLEELCTQSLGYLADRRYRSVMKQLSLSPPTWGLWHEPL</sequence>
<accession>A0ABQ8WML7</accession>
<dbReference type="Proteomes" id="UP001220256">
    <property type="component" value="Unassembled WGS sequence"/>
</dbReference>
<dbReference type="InterPro" id="IPR036047">
    <property type="entry name" value="F-box-like_dom_sf"/>
</dbReference>
<proteinExistence type="predicted"/>
<protein>
    <recommendedName>
        <fullName evidence="3">F-box domain-containing protein</fullName>
    </recommendedName>
</protein>
<gene>
    <name evidence="1" type="ORF">N7505_006775</name>
</gene>